<dbReference type="GO" id="GO:0004519">
    <property type="term" value="F:endonuclease activity"/>
    <property type="evidence" value="ECO:0007669"/>
    <property type="project" value="UniProtKB-KW"/>
</dbReference>
<dbReference type="EMBL" id="RSED01000011">
    <property type="protein sequence ID" value="RRS03472.1"/>
    <property type="molecule type" value="Genomic_DNA"/>
</dbReference>
<dbReference type="GO" id="GO:0003677">
    <property type="term" value="F:DNA binding"/>
    <property type="evidence" value="ECO:0007669"/>
    <property type="project" value="UniProtKB-KW"/>
</dbReference>
<feature type="domain" description="Type I restriction modification DNA specificity" evidence="5">
    <location>
        <begin position="230"/>
        <end position="414"/>
    </location>
</feature>
<evidence type="ECO:0000313" key="6">
    <source>
        <dbReference type="EMBL" id="RRS03472.1"/>
    </source>
</evidence>
<evidence type="ECO:0000256" key="2">
    <source>
        <dbReference type="ARBA" id="ARBA00022747"/>
    </source>
</evidence>
<dbReference type="OrthoDB" id="5298944at2"/>
<keyword evidence="3" id="KW-0238">DNA-binding</keyword>
<dbReference type="InterPro" id="IPR044946">
    <property type="entry name" value="Restrct_endonuc_typeI_TRD_sf"/>
</dbReference>
<name>A0A426V9D8_9BURK</name>
<proteinExistence type="inferred from homology"/>
<evidence type="ECO:0000313" key="7">
    <source>
        <dbReference type="Proteomes" id="UP000269265"/>
    </source>
</evidence>
<dbReference type="SUPFAM" id="SSF116734">
    <property type="entry name" value="DNA methylase specificity domain"/>
    <property type="match status" value="2"/>
</dbReference>
<dbReference type="InterPro" id="IPR051212">
    <property type="entry name" value="Type-I_RE_S_subunit"/>
</dbReference>
<dbReference type="Pfam" id="PF01420">
    <property type="entry name" value="Methylase_S"/>
    <property type="match status" value="1"/>
</dbReference>
<dbReference type="GO" id="GO:0009307">
    <property type="term" value="P:DNA restriction-modification system"/>
    <property type="evidence" value="ECO:0007669"/>
    <property type="project" value="UniProtKB-KW"/>
</dbReference>
<accession>A0A426V9D8</accession>
<comment type="similarity">
    <text evidence="1">Belongs to the type-I restriction system S methylase family.</text>
</comment>
<dbReference type="Gene3D" id="3.90.220.20">
    <property type="entry name" value="DNA methylase specificity domains"/>
    <property type="match status" value="2"/>
</dbReference>
<sequence>MRRYEQYKPSSLDWLADVPSHWQVVANRALFRERQEAGEDGLPVLSVSLHTGVSDDEQNEEENARTRTRMTDRTSYKRVRPGDVAYNMMRAWQGAIGAVRTDGLVSPAYVVAAPTAALNPAYFEYLYRTDWLIGEMNRASKGITDFRKRLYWQEFKQLSTLVPPLDEQDCIVAFLDQKTAEVDAAIAKKERLIELLAEQRGIQINQAVTRGLQPNVALRDSDVEWLGVIPQHWESVPLKHVSAVQSGLTLGKNYAQLRGAKRYPYLRVANVQDGYIDLSEVTEITMPVREAKNYLLRTGDILVTEGGDIDKLGRGNCWYGEIEDCLHQNHVFAVRVLCKVRPEFVSLITSVPYARRYFTTTANKTTNLASTNKTKLGNLPLLVPPLQEQDAILAHCHDVKVRFAGLIAGINKEIAALKEMKNVLIAETISGKIKV</sequence>
<organism evidence="6 7">
    <name type="scientific">Aquabacterium soli</name>
    <dbReference type="NCBI Taxonomy" id="2493092"/>
    <lineage>
        <taxon>Bacteria</taxon>
        <taxon>Pseudomonadati</taxon>
        <taxon>Pseudomonadota</taxon>
        <taxon>Betaproteobacteria</taxon>
        <taxon>Burkholderiales</taxon>
        <taxon>Aquabacterium</taxon>
    </lineage>
</organism>
<evidence type="ECO:0000259" key="5">
    <source>
        <dbReference type="Pfam" id="PF01420"/>
    </source>
</evidence>
<comment type="caution">
    <text evidence="6">The sequence shown here is derived from an EMBL/GenBank/DDBJ whole genome shotgun (WGS) entry which is preliminary data.</text>
</comment>
<evidence type="ECO:0000256" key="4">
    <source>
        <dbReference type="SAM" id="MobiDB-lite"/>
    </source>
</evidence>
<dbReference type="AlphaFoldDB" id="A0A426V9D8"/>
<protein>
    <submittedName>
        <fullName evidence="6">Restriction endonuclease subunit S</fullName>
    </submittedName>
</protein>
<reference evidence="6 7" key="1">
    <citation type="submission" date="2018-12" db="EMBL/GenBank/DDBJ databases">
        <title>The whole draft genome of Aquabacterium sp. SJQ9.</title>
        <authorList>
            <person name="Sun L."/>
            <person name="Gao X."/>
            <person name="Chen W."/>
            <person name="Huang K."/>
        </authorList>
    </citation>
    <scope>NUCLEOTIDE SEQUENCE [LARGE SCALE GENOMIC DNA]</scope>
    <source>
        <strain evidence="6 7">SJQ9</strain>
    </source>
</reference>
<gene>
    <name evidence="6" type="ORF">EIP75_14520</name>
</gene>
<keyword evidence="6" id="KW-0540">Nuclease</keyword>
<evidence type="ECO:0000256" key="3">
    <source>
        <dbReference type="ARBA" id="ARBA00023125"/>
    </source>
</evidence>
<keyword evidence="6" id="KW-0378">Hydrolase</keyword>
<dbReference type="InterPro" id="IPR000055">
    <property type="entry name" value="Restrct_endonuc_typeI_TRD"/>
</dbReference>
<keyword evidence="7" id="KW-1185">Reference proteome</keyword>
<evidence type="ECO:0000256" key="1">
    <source>
        <dbReference type="ARBA" id="ARBA00010923"/>
    </source>
</evidence>
<dbReference type="PANTHER" id="PTHR43140:SF1">
    <property type="entry name" value="TYPE I RESTRICTION ENZYME ECOKI SPECIFICITY SUBUNIT"/>
    <property type="match status" value="1"/>
</dbReference>
<feature type="compositionally biased region" description="Basic and acidic residues" evidence="4">
    <location>
        <begin position="62"/>
        <end position="74"/>
    </location>
</feature>
<keyword evidence="6" id="KW-0255">Endonuclease</keyword>
<dbReference type="CDD" id="cd17253">
    <property type="entry name" value="RMtype1_S_Eco933I-TRD2-CR2_like"/>
    <property type="match status" value="1"/>
</dbReference>
<dbReference type="RefSeq" id="WP_125244011.1">
    <property type="nucleotide sequence ID" value="NZ_RSED01000011.1"/>
</dbReference>
<feature type="region of interest" description="Disordered" evidence="4">
    <location>
        <begin position="51"/>
        <end position="74"/>
    </location>
</feature>
<keyword evidence="2" id="KW-0680">Restriction system</keyword>
<dbReference type="Proteomes" id="UP000269265">
    <property type="component" value="Unassembled WGS sequence"/>
</dbReference>
<dbReference type="PANTHER" id="PTHR43140">
    <property type="entry name" value="TYPE-1 RESTRICTION ENZYME ECOKI SPECIFICITY PROTEIN"/>
    <property type="match status" value="1"/>
</dbReference>